<dbReference type="EMBL" id="JAATWM020000007">
    <property type="protein sequence ID" value="KAF9879503.1"/>
    <property type="molecule type" value="Genomic_DNA"/>
</dbReference>
<dbReference type="InterPro" id="IPR027417">
    <property type="entry name" value="P-loop_NTPase"/>
</dbReference>
<protein>
    <submittedName>
        <fullName evidence="7">AAA family ATPase</fullName>
    </submittedName>
</protein>
<reference evidence="7" key="2">
    <citation type="submission" date="2020-11" db="EMBL/GenBank/DDBJ databases">
        <title>Whole genome sequencing of Colletotrichum sp.</title>
        <authorList>
            <person name="Li H."/>
        </authorList>
    </citation>
    <scope>NUCLEOTIDE SEQUENCE</scope>
    <source>
        <strain evidence="7">CkLH20</strain>
    </source>
</reference>
<organism evidence="7 8">
    <name type="scientific">Colletotrichum karsti</name>
    <dbReference type="NCBI Taxonomy" id="1095194"/>
    <lineage>
        <taxon>Eukaryota</taxon>
        <taxon>Fungi</taxon>
        <taxon>Dikarya</taxon>
        <taxon>Ascomycota</taxon>
        <taxon>Pezizomycotina</taxon>
        <taxon>Sordariomycetes</taxon>
        <taxon>Hypocreomycetidae</taxon>
        <taxon>Glomerellales</taxon>
        <taxon>Glomerellaceae</taxon>
        <taxon>Colletotrichum</taxon>
        <taxon>Colletotrichum boninense species complex</taxon>
    </lineage>
</organism>
<feature type="domain" description="AAA+ ATPase" evidence="6">
    <location>
        <begin position="637"/>
        <end position="735"/>
    </location>
</feature>
<feature type="transmembrane region" description="Helical" evidence="5">
    <location>
        <begin position="36"/>
        <end position="56"/>
    </location>
</feature>
<accession>A0A9P6I979</accession>
<keyword evidence="4 5" id="KW-0472">Membrane</keyword>
<evidence type="ECO:0000313" key="8">
    <source>
        <dbReference type="Proteomes" id="UP000781932"/>
    </source>
</evidence>
<dbReference type="AlphaFoldDB" id="A0A9P6I979"/>
<keyword evidence="2 5" id="KW-0812">Transmembrane</keyword>
<comment type="subcellular location">
    <subcellularLocation>
        <location evidence="1">Membrane</location>
    </subcellularLocation>
</comment>
<dbReference type="OrthoDB" id="4849290at2759"/>
<evidence type="ECO:0000313" key="7">
    <source>
        <dbReference type="EMBL" id="KAF9879503.1"/>
    </source>
</evidence>
<dbReference type="GO" id="GO:0016887">
    <property type="term" value="F:ATP hydrolysis activity"/>
    <property type="evidence" value="ECO:0007669"/>
    <property type="project" value="InterPro"/>
</dbReference>
<dbReference type="RefSeq" id="XP_038748964.1">
    <property type="nucleotide sequence ID" value="XM_038885765.1"/>
</dbReference>
<reference evidence="7" key="1">
    <citation type="submission" date="2020-03" db="EMBL/GenBank/DDBJ databases">
        <authorList>
            <person name="He L."/>
        </authorList>
    </citation>
    <scope>NUCLEOTIDE SEQUENCE</scope>
    <source>
        <strain evidence="7">CkLH20</strain>
    </source>
</reference>
<dbReference type="GO" id="GO:0016020">
    <property type="term" value="C:membrane"/>
    <property type="evidence" value="ECO:0007669"/>
    <property type="project" value="UniProtKB-SubCell"/>
</dbReference>
<evidence type="ECO:0000259" key="6">
    <source>
        <dbReference type="SMART" id="SM00382"/>
    </source>
</evidence>
<sequence>MDHGSAEMADCKVSMLWNWDTVDACFLSSSWQIRNGGMMAASCIGVVLLVVVLEVLRLMSKKYDAMIISQMRRRGNAILSANSSPTAYNDGDAAKEGCPRTAAVPALAPRKVVVMRVSPVQQILRAVLHAVTFGVAYIVMLLAMYFNGYVIISIIVGAGLGKFLTDWLTCTVGGEDTLNKAAGIDETTDSDDSDARPKHHPPMAIDWRHALCTLLKLPPGIPDKDLLDAMSLASDTLREVERLRYAVSQEQGPPRCEIIYRITCHEEGSEDLWLGEPWVVESGPYDAHLRGSNAVPHLELHLERNKEIAFIVYRNFECCRAPPPKHFSYHGRVSSVVDSDPSSFFKGEFMTIVSDDLSVGLQDLAEEALVGIPHPKFNRRSEDIISYPYLWWFHRRKEIQLVTELLDSVSQSQIAVFQYYVQARLAEEWSIVDSLLAESKITTEYISYLFVPNTVLVSKSDGDKKHQLRGVIATDWLMPGNNQNIPTTIQVTLWNFHGTFHQSHDALPIGPPPTVAENEAFPIKDLIGAYPAKFATSEITDSRFMVDFTTYIQMHPDNDLPSSDDALGPLQQYLGSICTKKNGAINLEVDFIRDVEWNEEAFEHLVIDPGTKRLVKAVVTTQLRAEEHTDLIQGKGNGLFILLHGGPGTGKTLTAESVAEIAKKPLYRVTCGDIGTKAEDVEKYLDTVLLLGKTWGCVVLLDEADVFLEERTLQNLERNALVSVFLRVLEYYDGNLHDSS</sequence>
<dbReference type="Pfam" id="PF00004">
    <property type="entry name" value="AAA"/>
    <property type="match status" value="1"/>
</dbReference>
<dbReference type="InterPro" id="IPR007274">
    <property type="entry name" value="Cop_transporter"/>
</dbReference>
<name>A0A9P6I979_9PEZI</name>
<dbReference type="Gene3D" id="3.40.50.300">
    <property type="entry name" value="P-loop containing nucleotide triphosphate hydrolases"/>
    <property type="match status" value="1"/>
</dbReference>
<dbReference type="GO" id="GO:0005524">
    <property type="term" value="F:ATP binding"/>
    <property type="evidence" value="ECO:0007669"/>
    <property type="project" value="InterPro"/>
</dbReference>
<evidence type="ECO:0000256" key="2">
    <source>
        <dbReference type="ARBA" id="ARBA00022692"/>
    </source>
</evidence>
<dbReference type="Pfam" id="PF04145">
    <property type="entry name" value="Ctr"/>
    <property type="match status" value="1"/>
</dbReference>
<dbReference type="PANTHER" id="PTHR46411:SF2">
    <property type="entry name" value="AAA+ ATPASE DOMAIN-CONTAINING PROTEIN"/>
    <property type="match status" value="1"/>
</dbReference>
<gene>
    <name evidence="7" type="ORF">CkaCkLH20_03046</name>
</gene>
<feature type="transmembrane region" description="Helical" evidence="5">
    <location>
        <begin position="126"/>
        <end position="146"/>
    </location>
</feature>
<evidence type="ECO:0000256" key="4">
    <source>
        <dbReference type="ARBA" id="ARBA00023136"/>
    </source>
</evidence>
<keyword evidence="8" id="KW-1185">Reference proteome</keyword>
<evidence type="ECO:0000256" key="3">
    <source>
        <dbReference type="ARBA" id="ARBA00022989"/>
    </source>
</evidence>
<dbReference type="SMART" id="SM00382">
    <property type="entry name" value="AAA"/>
    <property type="match status" value="1"/>
</dbReference>
<evidence type="ECO:0000256" key="1">
    <source>
        <dbReference type="ARBA" id="ARBA00004370"/>
    </source>
</evidence>
<proteinExistence type="predicted"/>
<dbReference type="GeneID" id="62158839"/>
<dbReference type="InterPro" id="IPR003959">
    <property type="entry name" value="ATPase_AAA_core"/>
</dbReference>
<dbReference type="GO" id="GO:0005375">
    <property type="term" value="F:copper ion transmembrane transporter activity"/>
    <property type="evidence" value="ECO:0007669"/>
    <property type="project" value="InterPro"/>
</dbReference>
<evidence type="ECO:0000256" key="5">
    <source>
        <dbReference type="SAM" id="Phobius"/>
    </source>
</evidence>
<keyword evidence="3 5" id="KW-1133">Transmembrane helix</keyword>
<dbReference type="InterPro" id="IPR003593">
    <property type="entry name" value="AAA+_ATPase"/>
</dbReference>
<dbReference type="PANTHER" id="PTHR46411">
    <property type="entry name" value="FAMILY ATPASE, PUTATIVE-RELATED"/>
    <property type="match status" value="1"/>
</dbReference>
<dbReference type="Proteomes" id="UP000781932">
    <property type="component" value="Unassembled WGS sequence"/>
</dbReference>
<comment type="caution">
    <text evidence="7">The sequence shown here is derived from an EMBL/GenBank/DDBJ whole genome shotgun (WGS) entry which is preliminary data.</text>
</comment>
<dbReference type="SUPFAM" id="SSF52540">
    <property type="entry name" value="P-loop containing nucleoside triphosphate hydrolases"/>
    <property type="match status" value="1"/>
</dbReference>